<name>A0A7X0NGT8_9GAMM</name>
<proteinExistence type="predicted"/>
<sequence length="3524" mass="384110">MSAFIAVNSVITSFYPSLGYAAQAPALTKAEKAHVMNKGQWDGALMIKQFKMPELKKDDAPVGLDPVTGEYKTDDSHYTDATKQHLKNEVYLQQLFPEYSQSELNTYLNDVNKYITAPELIQDDLTLVKDDIAFYKNIDCETLTDDEENKKCKRSQLSSALDDMKDNAGKALFGGKSDSILQVSSDMLDGTHPYYQSLYQDECKEVVKKGADGGTIVPSETRICVVQMPPQKASCKAERFMESQFVETKTLMRYSSQAEYTVLRKEFTDVYPCPNDNNCIMIDMKPTTNWNNSAIAASEFSWASYGAELKFAPGIKIKSAKLVELKTDMPNDSSGSAYEGHISTMLATDVGMVYQDPVCMFAGNYDWQARYWDNMRPHYKCLQMGSMEFWRSNTIEESAPIDLNANLIELNPDNTINFYGAIIDSYAAASPYHTSVSHGLDNSQKIKLFFEKEVLAAPVPETNTIVTSTAIDEIADYPKQSLVNVLGDEITVTIDVWDEDVYPSSRYFPTNFQATGPTITSFKVIDHGRPTNKWLYQIELAMSEIGPFEITADLHEVVEQGMRPMPGEDNCQPVIDMFKESTFPGTASCDYALGERFNDQGVVFNETSLGYLNLMDSWGENGNPPLEKKCWEATLVVDPQSGVGISDDEKGLTCAGLEGDTYDDCMAGKWCTYDEINGQEVCYDTAGGLKIGFADACKSYIENPSCTHESSETVCEDWGKDEHGNDVCIAESHQFKCDIDTKGFGIPESDETEIVCGGPIECMNGECSNIAKESNTAFVKAAVLQEVANEVKRNGSCAVDKFQTGSCNLFQGEHGLCKQPQLWGAQDCCDPDGLGMGGMDVIAYWDAAKYLEMLTENDNGAGWLSQAWTGVSDYVMGTDSAPTAMGSAYNVVADAVTGAPSTITGAIQTGLNSFAQELGFNPIFEVTKQAVNETAVNTINAVQSSAVKSAFSGVYQWIAQGVFDFLNTFAPALAKAVFSATKNAAGELIVDGWSQEMLGQTIGMLVQFISFVMMVYAIYNLVVGMVYGCEQEDFQTAQKIKLLQTHYVGSYCSQNTVFGCTQYSQSHCLYSSPFSRILAEQLRKQKAEKSGIPLKEAWIFLEEDGKIFPQCKGFTLEEIEQTDWDRIDLSEFEAIIMARMKYDPNNMPADFTPSEKGAGGRTGPQAGITSKESNIAAIKSIATPSDQLKDTLVNHNMQMTNPEYMPWYDKGNNGTSSGCTFECTPTYFYNSASGLCEKSIDSNITPTKSCDSANGYAYDSAKDLCIKVLTDPIVAGCPQAYLLNADSGMCESINYKQTDADVVCLVDHHYNENTGLCEKRSTMPTTSDCSAHGAGYVYQDGLCVFTLTQDVQPLKTCPSSDYGIVSGICVYSSTLPYTVNCPAGELYDSGSGQCLLVSEVSSPVIKSCPVGFQQNEDKCVKREQTPSTLICDTANGWVLNVNTCKKTELITSPANKGCPDGFTVNDSITGCEKFVPATQDTPKCDTGWTLSSDNKHCYKHISEIEPAKYSCDIGFSYEANSGECVREVQYPIAHTCDHANGFYYNTTNGVCEKIEFQTQTASSTCHSPAVLNNGMCETPVSSASYPECSKGYVYNNSNNLCEKSAIVVNKAIISCPTGYDVVGTNCVKVIEVSANKICPVGAPHNPITDQCEKIVPIITEMTPTCEEGYRLEGNQCVSREVVNAAGSCVDPTYTYDPFTKKCFKEEEDYVEAIKLCPETSPEFLAGLCESKVVKEPLYECPFGFFYSYENDICESQLGEFVDPVIMCESGWTYDKTLKICYLTDTHSGVTCEAGFTHDSASGTCTQIITQPASTYCQKGYAFDGASCIEVTHEQYSCQTGYQYNSASKACELDEDYIATLVCEPGFTLVGTVCVNDSAIPPSCPADHTYNSTTKLCELPTTKPADDVCPSGYYDNGFGCARLLTAAPTCDNGLAYDSQTGICSTSQSYPLENYCEVGVDSGVDCRILEQRYPTCDPDYFYNTTTQLCEKEESVRGTPYCEVSDAYPVELVNERCAYYSVTALLPNGDCQENYALVNGECIKYEEFHDPLYECPPDYLHIQDSSGLSLENTPMCIKISSETPLCDTAEGFGFANGFCEKYHIKNYAQRCIVNGQYEYGAACTSGVVDSLQCPSGFGYSQANDRCEFIELVNYEKSCSSPYTLVNGQCETTATTTPSCDINFAFNSSTNQCEPITQLPTCPSGYIYNNSLDKCELKQEVDADGDCPSGSEDSGSGCTAFHEARCNQGYKLDTILDQCTKKEQIAANSGCSGSQLDTGSGCVIEELPICSNGYSYNDATNLCHKTETIGGNQACPSGYMDIGGGCVIVERPDCNDGYTFVDSRDQCEKLESMPRSEGCEPGMFDNGMACLEKRNPNCPTGYSLNHSSDLCEKLETQPAGESCPSGTFYNGGLCYAFQAPSCSTAGYTYDSSLDKCKKQISTPAIGGCSTGTDTGNGCSTLETAPFDCGGDSYNPSTNMCEGTTTVPATQSCPSGSVKESGGCRGETPPRCKMPFFQYNPAIDAAEKCERNDSVCNGHPSPICNRTHTLPYCDQGYNLTPGKCVANTLTPFVYTCSSGNLNGSTCEVSQPFAPVCPTGYAPNFVEDRCEKGGTIGHDTYTCPSGGWSLSGSTCYKWDYQSPYCGGGYSYNTSNNRCEANTGNVPDASCPTGWTQNGNNCTRILTSNPSCPPTYGYNSSSNKCERSSDYQYSCPSGWVMKPSSCERILTAPPVCENGLSYQSQTNQCEGGNIGYTYTCDPGWLPSGNNCEREVTEAAECPPGYILDTDKDVCRSPEGPYDDFACPSGWVLNQNKCERTLSHAPICDPGFSYNTTTDRCEADNDFDYNYSCDAGWTLNNDKCFRYIYDDPTCDASYIFNNDVCNPYVEKPQVKQCPPDFDLIGNTCHKTTLDPPSCPAGTEFSPQSNECSRIEISITGFQCASGWLLNGNICEMEVASSQGLMCGPGYNFDSATMECTKTDYAYPIYICPGGYQRLEDERSCRKIVDDTAQPIGMTCPYTGFELVGNECVLTYSVEVDSYCLEADRDLVPTPTGVVFTPPITTEMACMKIIRKYDGPTFDCPIGYDHLADAYCTIPLVRDVLFTCLENGAIPDLTNKTCTRHVVEVVPPILLCAQDSDQVGGMCKTYLYASPTLSCSNVNATLIQGTCRHIEIVDTQTPLQACQNGSTPNGTTCTGLTTSYPTYSCPTGWVVNAMLGLCTKEVISTAPSITSCPLGGVINMGVCQLVTKSLPYYGCPTSAWVLDGTTCKREFTQTKAADICDTGDFLRFGACYSKQQHAFVDGCLTGHVYDSLLGVCNFSQTVYSTPVTMCNTPGYKPSGDMCVKYTVQDVQRNCSDPTNTILGGRCYEDVVVGSSPTYSCYKGYVDIGSGVCQLRKEAPVVISCPINYLYDSATGLCITDVVEKKPAAFNCPTGYTKLDDFLCSRIDSTTMPTYECADPTQLYNDKCITKAKHVISPGYCEPPYEMEGGGCKRYFSEGVTIACPSGSKMQGNKCVSTSVMTAVPVQTCS</sequence>
<dbReference type="Pfam" id="PF06986">
    <property type="entry name" value="F_T4SS_TraN"/>
    <property type="match status" value="2"/>
</dbReference>
<dbReference type="InterPro" id="IPR014121">
    <property type="entry name" value="TraN_Ftype"/>
</dbReference>
<protein>
    <submittedName>
        <fullName evidence="1">Uncharacterized protein</fullName>
    </submittedName>
</protein>
<gene>
    <name evidence="1" type="ORF">HNQ55_001617</name>
</gene>
<dbReference type="PANTHER" id="PTHR37157:SF2">
    <property type="entry name" value="EB DOMAIN-CONTAINING PROTEIN-RELATED"/>
    <property type="match status" value="1"/>
</dbReference>
<comment type="caution">
    <text evidence="1">The sequence shown here is derived from an EMBL/GenBank/DDBJ whole genome shotgun (WGS) entry which is preliminary data.</text>
</comment>
<keyword evidence="2" id="KW-1185">Reference proteome</keyword>
<dbReference type="EMBL" id="JACHHU010000010">
    <property type="protein sequence ID" value="MBB6543110.1"/>
    <property type="molecule type" value="Genomic_DNA"/>
</dbReference>
<accession>A0A7X0NGT8</accession>
<reference evidence="1 2" key="1">
    <citation type="submission" date="2020-08" db="EMBL/GenBank/DDBJ databases">
        <title>Genomic Encyclopedia of Type Strains, Phase IV (KMG-IV): sequencing the most valuable type-strain genomes for metagenomic binning, comparative biology and taxonomic classification.</title>
        <authorList>
            <person name="Goeker M."/>
        </authorList>
    </citation>
    <scope>NUCLEOTIDE SEQUENCE [LARGE SCALE GENOMIC DNA]</scope>
    <source>
        <strain evidence="1 2">DSM 26287</strain>
    </source>
</reference>
<evidence type="ECO:0000313" key="2">
    <source>
        <dbReference type="Proteomes" id="UP000537141"/>
    </source>
</evidence>
<dbReference type="Proteomes" id="UP000537141">
    <property type="component" value="Unassembled WGS sequence"/>
</dbReference>
<evidence type="ECO:0000313" key="1">
    <source>
        <dbReference type="EMBL" id="MBB6543110.1"/>
    </source>
</evidence>
<dbReference type="PANTHER" id="PTHR37157">
    <property type="entry name" value="PRION-LIKE-(Q/N-RICH) DOMAIN-BEARING PROTEIN 25"/>
    <property type="match status" value="1"/>
</dbReference>
<dbReference type="RefSeq" id="WP_184423909.1">
    <property type="nucleotide sequence ID" value="NZ_BAABLB010000028.1"/>
</dbReference>
<organism evidence="1 2">
    <name type="scientific">Thalassotalea piscium</name>
    <dbReference type="NCBI Taxonomy" id="1230533"/>
    <lineage>
        <taxon>Bacteria</taxon>
        <taxon>Pseudomonadati</taxon>
        <taxon>Pseudomonadota</taxon>
        <taxon>Gammaproteobacteria</taxon>
        <taxon>Alteromonadales</taxon>
        <taxon>Colwelliaceae</taxon>
        <taxon>Thalassotalea</taxon>
    </lineage>
</organism>